<name>A0A1I8BPC1_MELHA</name>
<evidence type="ECO:0000313" key="6">
    <source>
        <dbReference type="WBParaSite" id="MhA1_Contig349.frz3.gene6"/>
    </source>
</evidence>
<dbReference type="Proteomes" id="UP000095281">
    <property type="component" value="Unplaced"/>
</dbReference>
<sequence length="1041" mass="117199">MRSLRCLRPSFFYFSVKNFGSTLRGPVIGINFGFTNSSVAILEDRKAKVLKNDEGSILTPSVVAFTKDDEILVGAPAIRQSVLNSQNTIFGIKRLSGRKYDEKEVLDFIKDVPYKIIKSSNGDALIETQGNIYSPPQLASFILKKLKKTAENYLNKKVRNAIITVPSYFNDSQKQALRYACKLVGVKAVRVFKESTAAALSDLDLSEIKTIAVYNLGGGIFNFSILKLSDDEGREIIFRKVIFKLFSTHCDSSLGGIDFDYAIVNYIVEEFKKENGIDLTKDSTAMQRLREAAEKAKCKLSNSTQTEIILPNIILGTKHINIKLSRSKFEELTADLFQKTAELCKKSMKDENLEPADIDQVLLVGGMSKMPRVFLTFSRSFSIQKQLKQIFEEIFGEKSKIENKYEMIATGALYLGVLFGHVNYIDGRITNIKKELWKTASYIVKEFYKDINIKVLTDEAVKGLGKFAAITSSELRLMDIIWRSDTTSTLRGPVIGINFGFANSSVAILENRKAKVLKNDEGSILTPSVVAFTKDDEILVGAPAIRQSVLNSQNTIFGIKRLIGRKYDEKEVQDFMKDIPYKIVRDPNGDVLIEVQDKLHSPPQIASYILTKLKETAENNLNKKVRDAIITVPSYFNDSQKQAIKEAAKLAGLRVLRFVNESVAAAIGYNLDIQNAQNEIVAVCNLNGGIFEFSILELKNDVYEVLSNNYDASISGEAFDNAIINYFVSESKRENGIDLIQDPVAMQRLRKAAVKAKCKLSNSTQNEIILPNIIFDSRRGLLHFQIKLSRSKLEELTADLVQKIEELCKKSMKDADLKSDDISQDEIQKSFLHNEKESWDEDGNDIPYIGIGHALLVGGMSKMPKIRNVIGEVFKKEIFNSELKDGAIAIGAVYLGVLFGKINYFDDRRTPKNRSIIMFWEAITIIVKEYYSALHIDVRSRKAIKELGHFAVHMADERKDYGDMYSAVVDTDDISKKGIGWYFGGEHKDLCNSCFDFLKYFPSINKNEVHNKLKPYILGINLPSEEDKMAKYIAEKLEGAY</sequence>
<dbReference type="InterPro" id="IPR043129">
    <property type="entry name" value="ATPase_NBD"/>
</dbReference>
<dbReference type="FunFam" id="3.30.420.40:FF:000004">
    <property type="entry name" value="Molecular chaperone DnaK"/>
    <property type="match status" value="2"/>
</dbReference>
<reference evidence="6" key="1">
    <citation type="submission" date="2016-11" db="UniProtKB">
        <authorList>
            <consortium name="WormBaseParasite"/>
        </authorList>
    </citation>
    <scope>IDENTIFICATION</scope>
</reference>
<accession>A0A1I8BPC1</accession>
<keyword evidence="5" id="KW-1185">Reference proteome</keyword>
<dbReference type="OMA" id="HMADERK"/>
<evidence type="ECO:0000256" key="2">
    <source>
        <dbReference type="ARBA" id="ARBA00022741"/>
    </source>
</evidence>
<dbReference type="Pfam" id="PF00012">
    <property type="entry name" value="HSP70"/>
    <property type="match status" value="3"/>
</dbReference>
<dbReference type="Gene3D" id="3.90.640.10">
    <property type="entry name" value="Actin, Chain A, domain 4"/>
    <property type="match status" value="2"/>
</dbReference>
<protein>
    <submittedName>
        <fullName evidence="6">Heat shock protein 70</fullName>
    </submittedName>
</protein>
<evidence type="ECO:0000313" key="5">
    <source>
        <dbReference type="Proteomes" id="UP000095281"/>
    </source>
</evidence>
<organism evidence="5 6">
    <name type="scientific">Meloidogyne hapla</name>
    <name type="common">Root-knot nematode worm</name>
    <dbReference type="NCBI Taxonomy" id="6305"/>
    <lineage>
        <taxon>Eukaryota</taxon>
        <taxon>Metazoa</taxon>
        <taxon>Ecdysozoa</taxon>
        <taxon>Nematoda</taxon>
        <taxon>Chromadorea</taxon>
        <taxon>Rhabditida</taxon>
        <taxon>Tylenchina</taxon>
        <taxon>Tylenchomorpha</taxon>
        <taxon>Tylenchoidea</taxon>
        <taxon>Meloidogynidae</taxon>
        <taxon>Meloidogyninae</taxon>
        <taxon>Meloidogyne</taxon>
    </lineage>
</organism>
<dbReference type="FunFam" id="3.30.30.30:FF:000005">
    <property type="entry name" value="Heat shock protein ssb1"/>
    <property type="match status" value="1"/>
</dbReference>
<dbReference type="PRINTS" id="PR00301">
    <property type="entry name" value="HEATSHOCK70"/>
</dbReference>
<dbReference type="GO" id="GO:0005524">
    <property type="term" value="F:ATP binding"/>
    <property type="evidence" value="ECO:0007669"/>
    <property type="project" value="UniProtKB-KW"/>
</dbReference>
<dbReference type="Gene3D" id="3.30.30.30">
    <property type="match status" value="2"/>
</dbReference>
<keyword evidence="4" id="KW-0175">Coiled coil</keyword>
<dbReference type="WBParaSite" id="MhA1_Contig349.frz3.gene6">
    <property type="protein sequence ID" value="MhA1_Contig349.frz3.gene6"/>
    <property type="gene ID" value="MhA1_Contig349.frz3.gene6"/>
</dbReference>
<dbReference type="PANTHER" id="PTHR19375">
    <property type="entry name" value="HEAT SHOCK PROTEIN 70KDA"/>
    <property type="match status" value="1"/>
</dbReference>
<comment type="similarity">
    <text evidence="1">Belongs to the heat shock protein 70 family.</text>
</comment>
<proteinExistence type="inferred from homology"/>
<feature type="coiled-coil region" evidence="4">
    <location>
        <begin position="746"/>
        <end position="810"/>
    </location>
</feature>
<dbReference type="FunFam" id="3.90.640.10:FF:000003">
    <property type="entry name" value="Molecular chaperone DnaK"/>
    <property type="match status" value="2"/>
</dbReference>
<evidence type="ECO:0000256" key="1">
    <source>
        <dbReference type="ARBA" id="ARBA00007381"/>
    </source>
</evidence>
<evidence type="ECO:0000256" key="3">
    <source>
        <dbReference type="ARBA" id="ARBA00022840"/>
    </source>
</evidence>
<evidence type="ECO:0000256" key="4">
    <source>
        <dbReference type="SAM" id="Coils"/>
    </source>
</evidence>
<dbReference type="Gene3D" id="3.30.420.40">
    <property type="match status" value="4"/>
</dbReference>
<dbReference type="SUPFAM" id="SSF53067">
    <property type="entry name" value="Actin-like ATPase domain"/>
    <property type="match status" value="4"/>
</dbReference>
<keyword evidence="3" id="KW-0067">ATP-binding</keyword>
<dbReference type="InterPro" id="IPR013126">
    <property type="entry name" value="Hsp_70_fam"/>
</dbReference>
<keyword evidence="2" id="KW-0547">Nucleotide-binding</keyword>
<dbReference type="AlphaFoldDB" id="A0A1I8BPC1"/>
<dbReference type="GO" id="GO:0140662">
    <property type="term" value="F:ATP-dependent protein folding chaperone"/>
    <property type="evidence" value="ECO:0007669"/>
    <property type="project" value="InterPro"/>
</dbReference>
<dbReference type="FunFam" id="3.30.30.30:FF:000003">
    <property type="entry name" value="Heat shock protein 9"/>
    <property type="match status" value="1"/>
</dbReference>